<dbReference type="Gene3D" id="1.20.1050.10">
    <property type="match status" value="1"/>
</dbReference>
<dbReference type="SUPFAM" id="SSF47616">
    <property type="entry name" value="GST C-terminal domain-like"/>
    <property type="match status" value="1"/>
</dbReference>
<sequence>MAEFTLHCFCQSGNAFKAASLLACAGADWEAVFVDFLGGETRTPAWREQVNEMGEVPVLEHRGLKLSQSGVILDYLAEALGRFGAESPEEKREIWRWILFDNHKFTSYFATHRWLRSLAPAAPEPAVLAFLEARADAAFAVVEKHLESQDFLVGGRPTIADFSLSGYLFYPPEETGYDLAGAFPAVHAWSQRLAALPGWQPPYELLPGERIAPRRSYPIKG</sequence>
<evidence type="ECO:0000259" key="2">
    <source>
        <dbReference type="PROSITE" id="PS50404"/>
    </source>
</evidence>
<dbReference type="Proteomes" id="UP000192917">
    <property type="component" value="Unassembled WGS sequence"/>
</dbReference>
<keyword evidence="4" id="KW-0808">Transferase</keyword>
<evidence type="ECO:0000313" key="4">
    <source>
        <dbReference type="EMBL" id="SMF13627.1"/>
    </source>
</evidence>
<dbReference type="InterPro" id="IPR004046">
    <property type="entry name" value="GST_C"/>
</dbReference>
<dbReference type="SFLD" id="SFLDG00358">
    <property type="entry name" value="Main_(cytGST)"/>
    <property type="match status" value="1"/>
</dbReference>
<accession>A0A1Y6BPP4</accession>
<dbReference type="InterPro" id="IPR036249">
    <property type="entry name" value="Thioredoxin-like_sf"/>
</dbReference>
<dbReference type="EMBL" id="FWZX01000005">
    <property type="protein sequence ID" value="SMF13627.1"/>
    <property type="molecule type" value="Genomic_DNA"/>
</dbReference>
<dbReference type="AlphaFoldDB" id="A0A1Y6BPP4"/>
<dbReference type="InterPro" id="IPR040079">
    <property type="entry name" value="Glutathione_S-Trfase"/>
</dbReference>
<name>A0A1Y6BPP4_9PROT</name>
<evidence type="ECO:0000259" key="3">
    <source>
        <dbReference type="PROSITE" id="PS50405"/>
    </source>
</evidence>
<protein>
    <submittedName>
        <fullName evidence="4">Glutathione S-transferase</fullName>
    </submittedName>
</protein>
<comment type="similarity">
    <text evidence="1">Belongs to the GST superfamily.</text>
</comment>
<organism evidence="4 5">
    <name type="scientific">Tistlia consotensis USBA 355</name>
    <dbReference type="NCBI Taxonomy" id="560819"/>
    <lineage>
        <taxon>Bacteria</taxon>
        <taxon>Pseudomonadati</taxon>
        <taxon>Pseudomonadota</taxon>
        <taxon>Alphaproteobacteria</taxon>
        <taxon>Rhodospirillales</taxon>
        <taxon>Rhodovibrionaceae</taxon>
        <taxon>Tistlia</taxon>
    </lineage>
</organism>
<dbReference type="Gene3D" id="3.40.30.10">
    <property type="entry name" value="Glutaredoxin"/>
    <property type="match status" value="1"/>
</dbReference>
<feature type="domain" description="GST C-terminal" evidence="3">
    <location>
        <begin position="87"/>
        <end position="219"/>
    </location>
</feature>
<dbReference type="GO" id="GO:0016740">
    <property type="term" value="F:transferase activity"/>
    <property type="evidence" value="ECO:0007669"/>
    <property type="project" value="UniProtKB-KW"/>
</dbReference>
<dbReference type="PROSITE" id="PS50405">
    <property type="entry name" value="GST_CTER"/>
    <property type="match status" value="1"/>
</dbReference>
<dbReference type="Pfam" id="PF00043">
    <property type="entry name" value="GST_C"/>
    <property type="match status" value="1"/>
</dbReference>
<dbReference type="STRING" id="560819.SAMN05428998_105181"/>
<evidence type="ECO:0000313" key="5">
    <source>
        <dbReference type="Proteomes" id="UP000192917"/>
    </source>
</evidence>
<dbReference type="InterPro" id="IPR004045">
    <property type="entry name" value="Glutathione_S-Trfase_N"/>
</dbReference>
<dbReference type="CDD" id="cd03056">
    <property type="entry name" value="GST_N_4"/>
    <property type="match status" value="1"/>
</dbReference>
<reference evidence="4 5" key="1">
    <citation type="submission" date="2017-04" db="EMBL/GenBank/DDBJ databases">
        <authorList>
            <person name="Afonso C.L."/>
            <person name="Miller P.J."/>
            <person name="Scott M.A."/>
            <person name="Spackman E."/>
            <person name="Goraichik I."/>
            <person name="Dimitrov K.M."/>
            <person name="Suarez D.L."/>
            <person name="Swayne D.E."/>
        </authorList>
    </citation>
    <scope>NUCLEOTIDE SEQUENCE [LARGE SCALE GENOMIC DNA]</scope>
    <source>
        <strain evidence="4 5">USBA 355</strain>
    </source>
</reference>
<dbReference type="RefSeq" id="WP_085122191.1">
    <property type="nucleotide sequence ID" value="NZ_FWZX01000005.1"/>
</dbReference>
<dbReference type="Pfam" id="PF02798">
    <property type="entry name" value="GST_N"/>
    <property type="match status" value="1"/>
</dbReference>
<evidence type="ECO:0000256" key="1">
    <source>
        <dbReference type="RuleBase" id="RU003494"/>
    </source>
</evidence>
<dbReference type="SUPFAM" id="SSF52833">
    <property type="entry name" value="Thioredoxin-like"/>
    <property type="match status" value="1"/>
</dbReference>
<dbReference type="PROSITE" id="PS50404">
    <property type="entry name" value="GST_NTER"/>
    <property type="match status" value="1"/>
</dbReference>
<dbReference type="PANTHER" id="PTHR44051">
    <property type="entry name" value="GLUTATHIONE S-TRANSFERASE-RELATED"/>
    <property type="match status" value="1"/>
</dbReference>
<dbReference type="InterPro" id="IPR010987">
    <property type="entry name" value="Glutathione-S-Trfase_C-like"/>
</dbReference>
<dbReference type="PANTHER" id="PTHR44051:SF2">
    <property type="entry name" value="HYPOTHETICAL GLUTATHIONE S-TRANSFERASE LIKE PROTEIN"/>
    <property type="match status" value="1"/>
</dbReference>
<dbReference type="SFLD" id="SFLDS00019">
    <property type="entry name" value="Glutathione_Transferase_(cytos"/>
    <property type="match status" value="1"/>
</dbReference>
<feature type="domain" description="GST N-terminal" evidence="2">
    <location>
        <begin position="2"/>
        <end position="84"/>
    </location>
</feature>
<gene>
    <name evidence="4" type="ORF">SAMN05428998_105181</name>
</gene>
<keyword evidence="5" id="KW-1185">Reference proteome</keyword>
<proteinExistence type="inferred from homology"/>
<dbReference type="InterPro" id="IPR036282">
    <property type="entry name" value="Glutathione-S-Trfase_C_sf"/>
</dbReference>